<accession>A0A2N1JDJ1</accession>
<name>A0A2N1JDJ1_9BASI</name>
<evidence type="ECO:0000256" key="3">
    <source>
        <dbReference type="ARBA" id="ARBA00022737"/>
    </source>
</evidence>
<reference evidence="8 9" key="1">
    <citation type="submission" date="2017-10" db="EMBL/GenBank/DDBJ databases">
        <title>A novel species of cold-tolerant Malassezia isolated from bats.</title>
        <authorList>
            <person name="Lorch J.M."/>
            <person name="Palmer J.M."/>
            <person name="Vanderwolf K.J."/>
            <person name="Schmidt K.Z."/>
            <person name="Verant M.L."/>
            <person name="Weller T.J."/>
            <person name="Blehert D.S."/>
        </authorList>
    </citation>
    <scope>NUCLEOTIDE SEQUENCE [LARGE SCALE GENOMIC DNA]</scope>
    <source>
        <strain evidence="8 9">NWHC:44797-103</strain>
    </source>
</reference>
<protein>
    <recommendedName>
        <fullName evidence="7">PRP1 splicing factor N-terminal domain-containing protein</fullName>
    </recommendedName>
</protein>
<proteinExistence type="predicted"/>
<feature type="compositionally biased region" description="Basic and acidic residues" evidence="6">
    <location>
        <begin position="92"/>
        <end position="106"/>
    </location>
</feature>
<feature type="region of interest" description="Disordered" evidence="6">
    <location>
        <begin position="22"/>
        <end position="121"/>
    </location>
</feature>
<dbReference type="InterPro" id="IPR011990">
    <property type="entry name" value="TPR-like_helical_dom_sf"/>
</dbReference>
<evidence type="ECO:0000256" key="5">
    <source>
        <dbReference type="ARBA" id="ARBA00023242"/>
    </source>
</evidence>
<evidence type="ECO:0000259" key="7">
    <source>
        <dbReference type="Pfam" id="PF06424"/>
    </source>
</evidence>
<dbReference type="Pfam" id="PF23241">
    <property type="entry name" value="HAT_PRP39_C"/>
    <property type="match status" value="1"/>
</dbReference>
<dbReference type="InterPro" id="IPR019734">
    <property type="entry name" value="TPR_rpt"/>
</dbReference>
<sequence length="925" mass="102989">MAGNTLNKLAFLSMEAPAGYVAGLGRGASGFTTRSDIGPAREGPSAEAIAAAKAKRGEDGDEEEDTERFQDPEEETGLFASAEYDRDDEEADKIWDSVDRQMDERRRKQRKAREKAALEEERAKMPKIQAQFADLKRNLTSVSEEEWAALPEPGNLTGKRRKAASMRESRDDRTFAVPDSVLVSARDQNQVQHEATDVDSGTMSSLTEIGEARNKVFSHKLDEASTGSNIAASGLSSTIDPKGYLTELSGVSVKSNVEIGDIKKARSLLDSVIKTNPKHAPGWIAAARLEEVAGKMAIARKVIAQGCDQCPKSEDVWLESARLNTTENAKVILAQAIQYLSQSVNIWLRAQELENDTNSKRRVLRKALEHIPSSVKLWKELVNLENSPEDARILLTGAVEAIPASIELWLTLARLSSPQEAKSVLNKARRSIPTSHEIWIAAARLIEQMGEPEDRIQRTVSTAVASLHKAGAILTRDQWLREAEQAAREKSPLTCAAIIHATIHMDIDEADRSRIWVEDAQAAWERGMYESARAIFSHALQEFPDALAIWQQAAMLEKQLGDNASLEALLERAVLHCPTAEALWLLYAKEKRSAQDVDGAREILIRAFDHNLGSEAISLAAAELEADYGEEHAASKLLQRARRQVETARVWIKSVQFERNMGHTQQALELVRQGLQQFPKADKLHMLHGQLHEQLAATGDHDAEIRAARDAYAQGRKQVPSSVPLWILSSRLEEREHLAIRARVIMEKARLAHEHSEEIWAEAAAIEMRAGSEAQAKTLLHRALQTNPTSGLLWSELIWTEPKITRKTRAADALRRSGDNAQVICTVARLFWQEGKVAQARSWFEKTVHANRDWGDGWAWWLLFEEEQADNGARVQQLLDTIAKVEPRHGAAWQAVRKEPANTRLDTKAILARVASRLASQNIPK</sequence>
<dbReference type="PANTHER" id="PTHR11246:SF1">
    <property type="entry name" value="PRE-MRNA-PROCESSING FACTOR 6"/>
    <property type="match status" value="1"/>
</dbReference>
<evidence type="ECO:0000256" key="4">
    <source>
        <dbReference type="ARBA" id="ARBA00023187"/>
    </source>
</evidence>
<feature type="compositionally biased region" description="Low complexity" evidence="6">
    <location>
        <begin position="40"/>
        <end position="52"/>
    </location>
</feature>
<dbReference type="InterPro" id="IPR045075">
    <property type="entry name" value="Syf1-like"/>
</dbReference>
<keyword evidence="4" id="KW-0508">mRNA splicing</keyword>
<dbReference type="InterPro" id="IPR010491">
    <property type="entry name" value="PRP1_N"/>
</dbReference>
<organism evidence="8 9">
    <name type="scientific">Malassezia vespertilionis</name>
    <dbReference type="NCBI Taxonomy" id="2020962"/>
    <lineage>
        <taxon>Eukaryota</taxon>
        <taxon>Fungi</taxon>
        <taxon>Dikarya</taxon>
        <taxon>Basidiomycota</taxon>
        <taxon>Ustilaginomycotina</taxon>
        <taxon>Malasseziomycetes</taxon>
        <taxon>Malasseziales</taxon>
        <taxon>Malasseziaceae</taxon>
        <taxon>Malassezia</taxon>
    </lineage>
</organism>
<dbReference type="GO" id="GO:0046540">
    <property type="term" value="C:U4/U6 x U5 tri-snRNP complex"/>
    <property type="evidence" value="ECO:0007669"/>
    <property type="project" value="TreeGrafter"/>
</dbReference>
<keyword evidence="9" id="KW-1185">Reference proteome</keyword>
<gene>
    <name evidence="8" type="ORF">MVES_001689</name>
</gene>
<dbReference type="FunFam" id="1.25.40.10:FF:000384">
    <property type="entry name" value="Probable pre-mRNA splicing factor prp1"/>
    <property type="match status" value="1"/>
</dbReference>
<comment type="subcellular location">
    <subcellularLocation>
        <location evidence="1">Nucleus</location>
    </subcellularLocation>
</comment>
<dbReference type="InterPro" id="IPR003107">
    <property type="entry name" value="HAT"/>
</dbReference>
<dbReference type="GO" id="GO:0000244">
    <property type="term" value="P:spliceosomal tri-snRNP complex assembly"/>
    <property type="evidence" value="ECO:0007669"/>
    <property type="project" value="TreeGrafter"/>
</dbReference>
<dbReference type="SMART" id="SM00028">
    <property type="entry name" value="TPR"/>
    <property type="match status" value="3"/>
</dbReference>
<dbReference type="Proteomes" id="UP000232875">
    <property type="component" value="Unassembled WGS sequence"/>
</dbReference>
<dbReference type="EMBL" id="KZ454989">
    <property type="protein sequence ID" value="PKI84606.1"/>
    <property type="molecule type" value="Genomic_DNA"/>
</dbReference>
<evidence type="ECO:0000256" key="6">
    <source>
        <dbReference type="SAM" id="MobiDB-lite"/>
    </source>
</evidence>
<dbReference type="OrthoDB" id="440128at2759"/>
<dbReference type="Pfam" id="PF13428">
    <property type="entry name" value="TPR_14"/>
    <property type="match status" value="1"/>
</dbReference>
<dbReference type="Pfam" id="PF06424">
    <property type="entry name" value="PRP1_N"/>
    <property type="match status" value="1"/>
</dbReference>
<dbReference type="InterPro" id="IPR059164">
    <property type="entry name" value="HAT_PRP39_C"/>
</dbReference>
<keyword evidence="3" id="KW-0677">Repeat</keyword>
<dbReference type="STRING" id="2020962.A0A2N1JDJ1"/>
<evidence type="ECO:0000313" key="8">
    <source>
        <dbReference type="EMBL" id="PKI84606.1"/>
    </source>
</evidence>
<feature type="compositionally biased region" description="Acidic residues" evidence="6">
    <location>
        <begin position="59"/>
        <end position="76"/>
    </location>
</feature>
<dbReference type="FunFam" id="1.25.40.10:FF:000256">
    <property type="entry name" value="Probable pre-mRNA splicing factor prp1"/>
    <property type="match status" value="1"/>
</dbReference>
<dbReference type="SMART" id="SM00386">
    <property type="entry name" value="HAT"/>
    <property type="match status" value="10"/>
</dbReference>
<dbReference type="GO" id="GO:0071013">
    <property type="term" value="C:catalytic step 2 spliceosome"/>
    <property type="evidence" value="ECO:0007669"/>
    <property type="project" value="TreeGrafter"/>
</dbReference>
<dbReference type="Gene3D" id="1.25.40.10">
    <property type="entry name" value="Tetratricopeptide repeat domain"/>
    <property type="match status" value="3"/>
</dbReference>
<evidence type="ECO:0000256" key="2">
    <source>
        <dbReference type="ARBA" id="ARBA00022664"/>
    </source>
</evidence>
<dbReference type="AlphaFoldDB" id="A0A2N1JDJ1"/>
<evidence type="ECO:0000256" key="1">
    <source>
        <dbReference type="ARBA" id="ARBA00004123"/>
    </source>
</evidence>
<dbReference type="SUPFAM" id="SSF48452">
    <property type="entry name" value="TPR-like"/>
    <property type="match status" value="3"/>
</dbReference>
<feature type="domain" description="PRP1 splicing factor N-terminal" evidence="7">
    <location>
        <begin position="16"/>
        <end position="159"/>
    </location>
</feature>
<feature type="region of interest" description="Disordered" evidence="6">
    <location>
        <begin position="151"/>
        <end position="173"/>
    </location>
</feature>
<keyword evidence="5" id="KW-0539">Nucleus</keyword>
<evidence type="ECO:0000313" key="9">
    <source>
        <dbReference type="Proteomes" id="UP000232875"/>
    </source>
</evidence>
<keyword evidence="2" id="KW-0507">mRNA processing</keyword>
<dbReference type="PANTHER" id="PTHR11246">
    <property type="entry name" value="PRE-MRNA SPLICING FACTOR"/>
    <property type="match status" value="1"/>
</dbReference>